<reference evidence="2" key="1">
    <citation type="submission" date="2022-09" db="EMBL/GenBank/DDBJ databases">
        <title>Actin cytoskeleton and complex cell architecture in an #Asgard archaeon.</title>
        <authorList>
            <person name="Ponce Toledo R.I."/>
            <person name="Schleper C."/>
            <person name="Rodrigues Oliveira T."/>
            <person name="Wollweber F."/>
            <person name="Xu J."/>
            <person name="Rittmann S."/>
            <person name="Klingl A."/>
            <person name="Pilhofer M."/>
        </authorList>
    </citation>
    <scope>NUCLEOTIDE SEQUENCE</scope>
    <source>
        <strain evidence="2">B-35</strain>
    </source>
</reference>
<protein>
    <recommendedName>
        <fullName evidence="1">Pyrroline-5-carboxylate reductase catalytic N-terminal domain-containing protein</fullName>
    </recommendedName>
</protein>
<dbReference type="Gene3D" id="3.40.50.720">
    <property type="entry name" value="NAD(P)-binding Rossmann-like Domain"/>
    <property type="match status" value="1"/>
</dbReference>
<sequence>MKEDKNLKVTIIGFGNLAESLFYYLEQFIGPENYLSQINATTADVETIEKKRNKYGISIILENNVEALKLLQPDIIFFSPPPSVAPRIIQNELTKYFDFIRQHNLPLPDIYAFPPVPDAELYQTLLGKNVQVVTILPNDVREIGSKRLIGEGVTFCVFPSKWKQESYSRLRRFLSPFGEIYTFKTPEILPILSTRVLTTAFAQIVVKTTEIVKKKLEGTQIKVSHNNIAKTFQNLFLNFKDSKVELDTFESSFKLDNITKKSLESIIIAWYSGILEYTRKQNFPHEKADFIVSSMLDLILQLSANVPKEKLNDLLFISATKGGLLETCLNYIQINIFEHLQDILTVDTILEKEQVKSKIYNEVINACNIVLEHGKNLTK</sequence>
<organism evidence="2 3">
    <name type="scientific">Candidatus Lokiarchaeum ossiferum</name>
    <dbReference type="NCBI Taxonomy" id="2951803"/>
    <lineage>
        <taxon>Archaea</taxon>
        <taxon>Promethearchaeati</taxon>
        <taxon>Promethearchaeota</taxon>
        <taxon>Promethearchaeia</taxon>
        <taxon>Promethearchaeales</taxon>
        <taxon>Promethearchaeaceae</taxon>
        <taxon>Candidatus Lokiarchaeum</taxon>
    </lineage>
</organism>
<gene>
    <name evidence="2" type="ORF">NEF87_000391</name>
</gene>
<feature type="domain" description="Pyrroline-5-carboxylate reductase catalytic N-terminal" evidence="1">
    <location>
        <begin position="8"/>
        <end position="91"/>
    </location>
</feature>
<dbReference type="InterPro" id="IPR036291">
    <property type="entry name" value="NAD(P)-bd_dom_sf"/>
</dbReference>
<evidence type="ECO:0000313" key="3">
    <source>
        <dbReference type="Proteomes" id="UP001208689"/>
    </source>
</evidence>
<dbReference type="Proteomes" id="UP001208689">
    <property type="component" value="Chromosome"/>
</dbReference>
<keyword evidence="3" id="KW-1185">Reference proteome</keyword>
<proteinExistence type="predicted"/>
<dbReference type="Pfam" id="PF03807">
    <property type="entry name" value="F420_oxidored"/>
    <property type="match status" value="1"/>
</dbReference>
<name>A0ABY6HL11_9ARCH</name>
<evidence type="ECO:0000313" key="2">
    <source>
        <dbReference type="EMBL" id="UYP44106.1"/>
    </source>
</evidence>
<dbReference type="EMBL" id="CP104013">
    <property type="protein sequence ID" value="UYP44106.1"/>
    <property type="molecule type" value="Genomic_DNA"/>
</dbReference>
<accession>A0ABY6HL11</accession>
<evidence type="ECO:0000259" key="1">
    <source>
        <dbReference type="Pfam" id="PF03807"/>
    </source>
</evidence>
<dbReference type="InterPro" id="IPR028939">
    <property type="entry name" value="P5C_Rdtase_cat_N"/>
</dbReference>
<dbReference type="SUPFAM" id="SSF51735">
    <property type="entry name" value="NAD(P)-binding Rossmann-fold domains"/>
    <property type="match status" value="1"/>
</dbReference>